<evidence type="ECO:0000256" key="5">
    <source>
        <dbReference type="ARBA" id="ARBA00038359"/>
    </source>
</evidence>
<comment type="similarity">
    <text evidence="5">Belongs to the SAT4 family.</text>
</comment>
<feature type="domain" description="Rhodopsin" evidence="8">
    <location>
        <begin position="1"/>
        <end position="78"/>
    </location>
</feature>
<keyword evidence="4 7" id="KW-0472">Membrane</keyword>
<evidence type="ECO:0000256" key="3">
    <source>
        <dbReference type="ARBA" id="ARBA00022989"/>
    </source>
</evidence>
<protein>
    <recommendedName>
        <fullName evidence="8">Rhodopsin domain-containing protein</fullName>
    </recommendedName>
</protein>
<keyword evidence="3 7" id="KW-1133">Transmembrane helix</keyword>
<gene>
    <name evidence="9" type="ORF">OHK93_006782</name>
</gene>
<proteinExistence type="inferred from homology"/>
<evidence type="ECO:0000256" key="1">
    <source>
        <dbReference type="ARBA" id="ARBA00004141"/>
    </source>
</evidence>
<feature type="region of interest" description="Disordered" evidence="6">
    <location>
        <begin position="102"/>
        <end position="141"/>
    </location>
</feature>
<evidence type="ECO:0000259" key="8">
    <source>
        <dbReference type="Pfam" id="PF20684"/>
    </source>
</evidence>
<evidence type="ECO:0000256" key="6">
    <source>
        <dbReference type="SAM" id="MobiDB-lite"/>
    </source>
</evidence>
<dbReference type="Pfam" id="PF20684">
    <property type="entry name" value="Fung_rhodopsin"/>
    <property type="match status" value="1"/>
</dbReference>
<evidence type="ECO:0000256" key="4">
    <source>
        <dbReference type="ARBA" id="ARBA00023136"/>
    </source>
</evidence>
<dbReference type="InterPro" id="IPR049326">
    <property type="entry name" value="Rhodopsin_dom_fungi"/>
</dbReference>
<comment type="caution">
    <text evidence="9">The sequence shown here is derived from an EMBL/GenBank/DDBJ whole genome shotgun (WGS) entry which is preliminary data.</text>
</comment>
<dbReference type="Proteomes" id="UP001161017">
    <property type="component" value="Unassembled WGS sequence"/>
</dbReference>
<feature type="non-terminal residue" evidence="9">
    <location>
        <position position="1"/>
    </location>
</feature>
<dbReference type="AlphaFoldDB" id="A0AA43QJ86"/>
<evidence type="ECO:0000313" key="9">
    <source>
        <dbReference type="EMBL" id="MDI1487512.1"/>
    </source>
</evidence>
<reference evidence="9" key="1">
    <citation type="journal article" date="2023" name="Genome Biol. Evol.">
        <title>First Whole Genome Sequence and Flow Cytometry Genome Size Data for the Lichen-Forming Fungus Ramalina farinacea (Ascomycota).</title>
        <authorList>
            <person name="Llewellyn T."/>
            <person name="Mian S."/>
            <person name="Hill R."/>
            <person name="Leitch I.J."/>
            <person name="Gaya E."/>
        </authorList>
    </citation>
    <scope>NUCLEOTIDE SEQUENCE</scope>
    <source>
        <strain evidence="9">LIQ254RAFAR</strain>
    </source>
</reference>
<dbReference type="GO" id="GO:0016020">
    <property type="term" value="C:membrane"/>
    <property type="evidence" value="ECO:0007669"/>
    <property type="project" value="UniProtKB-SubCell"/>
</dbReference>
<feature type="transmembrane region" description="Helical" evidence="7">
    <location>
        <begin position="16"/>
        <end position="38"/>
    </location>
</feature>
<organism evidence="9 10">
    <name type="scientific">Ramalina farinacea</name>
    <dbReference type="NCBI Taxonomy" id="258253"/>
    <lineage>
        <taxon>Eukaryota</taxon>
        <taxon>Fungi</taxon>
        <taxon>Dikarya</taxon>
        <taxon>Ascomycota</taxon>
        <taxon>Pezizomycotina</taxon>
        <taxon>Lecanoromycetes</taxon>
        <taxon>OSLEUM clade</taxon>
        <taxon>Lecanoromycetidae</taxon>
        <taxon>Lecanorales</taxon>
        <taxon>Lecanorineae</taxon>
        <taxon>Ramalinaceae</taxon>
        <taxon>Ramalina</taxon>
    </lineage>
</organism>
<comment type="subcellular location">
    <subcellularLocation>
        <location evidence="1">Membrane</location>
        <topology evidence="1">Multi-pass membrane protein</topology>
    </subcellularLocation>
</comment>
<dbReference type="PANTHER" id="PTHR33048">
    <property type="entry name" value="PTH11-LIKE INTEGRAL MEMBRANE PROTEIN (AFU_ORTHOLOGUE AFUA_5G11245)"/>
    <property type="match status" value="1"/>
</dbReference>
<dbReference type="PANTHER" id="PTHR33048:SF47">
    <property type="entry name" value="INTEGRAL MEMBRANE PROTEIN-RELATED"/>
    <property type="match status" value="1"/>
</dbReference>
<dbReference type="InterPro" id="IPR052337">
    <property type="entry name" value="SAT4-like"/>
</dbReference>
<dbReference type="EMBL" id="JAPUFD010000005">
    <property type="protein sequence ID" value="MDI1487512.1"/>
    <property type="molecule type" value="Genomic_DNA"/>
</dbReference>
<accession>A0AA43QJ86</accession>
<keyword evidence="2 7" id="KW-0812">Transmembrane</keyword>
<sequence>PIPLLWRLRVTLRQQVILTSIFTLAGFVIVVSIVWIIVVPDVTQPDITWGAVNFGIWSTLEPNIAVICACIPSLHPLVTYLRNGVFTHPLFLARTLRSANTNTKTSTNRSAKPKWTGNGPGGEDRGVDELGWEPGGWTGGV</sequence>
<name>A0AA43QJ86_9LECA</name>
<evidence type="ECO:0000256" key="2">
    <source>
        <dbReference type="ARBA" id="ARBA00022692"/>
    </source>
</evidence>
<evidence type="ECO:0000256" key="7">
    <source>
        <dbReference type="SAM" id="Phobius"/>
    </source>
</evidence>
<keyword evidence="10" id="KW-1185">Reference proteome</keyword>
<evidence type="ECO:0000313" key="10">
    <source>
        <dbReference type="Proteomes" id="UP001161017"/>
    </source>
</evidence>